<dbReference type="AlphaFoldDB" id="A0A819I5X9"/>
<accession>A0A819I5X9</accession>
<protein>
    <submittedName>
        <fullName evidence="1">Uncharacterized protein</fullName>
    </submittedName>
</protein>
<dbReference type="EMBL" id="CAJOAX010004562">
    <property type="protein sequence ID" value="CAF3911404.1"/>
    <property type="molecule type" value="Genomic_DNA"/>
</dbReference>
<gene>
    <name evidence="1" type="ORF">OTI717_LOCUS24318</name>
</gene>
<name>A0A819I5X9_9BILA</name>
<evidence type="ECO:0000313" key="1">
    <source>
        <dbReference type="EMBL" id="CAF3911404.1"/>
    </source>
</evidence>
<organism evidence="1 2">
    <name type="scientific">Rotaria sordida</name>
    <dbReference type="NCBI Taxonomy" id="392033"/>
    <lineage>
        <taxon>Eukaryota</taxon>
        <taxon>Metazoa</taxon>
        <taxon>Spiralia</taxon>
        <taxon>Gnathifera</taxon>
        <taxon>Rotifera</taxon>
        <taxon>Eurotatoria</taxon>
        <taxon>Bdelloidea</taxon>
        <taxon>Philodinida</taxon>
        <taxon>Philodinidae</taxon>
        <taxon>Rotaria</taxon>
    </lineage>
</organism>
<comment type="caution">
    <text evidence="1">The sequence shown here is derived from an EMBL/GenBank/DDBJ whole genome shotgun (WGS) entry which is preliminary data.</text>
</comment>
<proteinExistence type="predicted"/>
<reference evidence="1" key="1">
    <citation type="submission" date="2021-02" db="EMBL/GenBank/DDBJ databases">
        <authorList>
            <person name="Nowell W R."/>
        </authorList>
    </citation>
    <scope>NUCLEOTIDE SEQUENCE</scope>
</reference>
<dbReference type="Proteomes" id="UP000663823">
    <property type="component" value="Unassembled WGS sequence"/>
</dbReference>
<feature type="non-terminal residue" evidence="1">
    <location>
        <position position="1"/>
    </location>
</feature>
<sequence>MDNTALNTTGSIINKDETYWINMVSLINETAARYYTILASVDRYFASSRNALRRQWSSTKIAIRFIIGNIFFWCL</sequence>
<evidence type="ECO:0000313" key="2">
    <source>
        <dbReference type="Proteomes" id="UP000663823"/>
    </source>
</evidence>